<gene>
    <name evidence="9" type="ORF">E2L08_16100</name>
</gene>
<keyword evidence="2 8" id="KW-0645">Protease</keyword>
<dbReference type="RefSeq" id="WP_133398121.1">
    <property type="nucleotide sequence ID" value="NZ_SNAA01000027.1"/>
</dbReference>
<evidence type="ECO:0000256" key="3">
    <source>
        <dbReference type="ARBA" id="ARBA00022763"/>
    </source>
</evidence>
<evidence type="ECO:0000256" key="8">
    <source>
        <dbReference type="RuleBase" id="RU364100"/>
    </source>
</evidence>
<keyword evidence="5" id="KW-0190">Covalent protein-DNA linkage</keyword>
<dbReference type="EC" id="3.4.-.-" evidence="8"/>
<evidence type="ECO:0000256" key="1">
    <source>
        <dbReference type="ARBA" id="ARBA00008136"/>
    </source>
</evidence>
<dbReference type="GO" id="GO:0003697">
    <property type="term" value="F:single-stranded DNA binding"/>
    <property type="evidence" value="ECO:0007669"/>
    <property type="project" value="InterPro"/>
</dbReference>
<dbReference type="EMBL" id="SNAA01000027">
    <property type="protein sequence ID" value="TDL74232.1"/>
    <property type="molecule type" value="Genomic_DNA"/>
</dbReference>
<protein>
    <recommendedName>
        <fullName evidence="8">Abasic site processing protein</fullName>
        <ecNumber evidence="8">3.4.-.-</ecNumber>
    </recommendedName>
</protein>
<accession>A0A4R5ZVT9</accession>
<sequence>MCGRFVLTLPTDAMARLFDAAPGNDLPDLPNWNICPTDRVHAVSSAGGRRRIEAMRWGFIPHWAKSETDGPLLINARAETLAAKPAFREAARTRRCLIPADGFYEWTRDDSGGRDPWFIRREDEAPIAFAGLWQDWRDTRSCAIVTTAAAGRVARLHHRMPVILSARDWPLWLGEAGHGAARLMDPAAAPELRFHRVSRAVNGNRATGPELIAPVDA</sequence>
<dbReference type="Gene3D" id="3.90.1680.10">
    <property type="entry name" value="SOS response associated peptidase-like"/>
    <property type="match status" value="1"/>
</dbReference>
<keyword evidence="3" id="KW-0227">DNA damage</keyword>
<keyword evidence="7" id="KW-0456">Lyase</keyword>
<keyword evidence="6" id="KW-0238">DNA-binding</keyword>
<comment type="caution">
    <text evidence="9">The sequence shown here is derived from an EMBL/GenBank/DDBJ whole genome shotgun (WGS) entry which is preliminary data.</text>
</comment>
<dbReference type="PANTHER" id="PTHR13604">
    <property type="entry name" value="DC12-RELATED"/>
    <property type="match status" value="1"/>
</dbReference>
<dbReference type="GO" id="GO:0008233">
    <property type="term" value="F:peptidase activity"/>
    <property type="evidence" value="ECO:0007669"/>
    <property type="project" value="UniProtKB-KW"/>
</dbReference>
<keyword evidence="10" id="KW-1185">Reference proteome</keyword>
<dbReference type="GO" id="GO:0016829">
    <property type="term" value="F:lyase activity"/>
    <property type="evidence" value="ECO:0007669"/>
    <property type="project" value="UniProtKB-KW"/>
</dbReference>
<dbReference type="GO" id="GO:0006508">
    <property type="term" value="P:proteolysis"/>
    <property type="evidence" value="ECO:0007669"/>
    <property type="project" value="UniProtKB-KW"/>
</dbReference>
<dbReference type="AlphaFoldDB" id="A0A4R5ZVT9"/>
<reference evidence="9 10" key="1">
    <citation type="submission" date="2019-03" db="EMBL/GenBank/DDBJ databases">
        <title>Primorskyibacter sp. SS33 isolated from sediments.</title>
        <authorList>
            <person name="Xunke S."/>
        </authorList>
    </citation>
    <scope>NUCLEOTIDE SEQUENCE [LARGE SCALE GENOMIC DNA]</scope>
    <source>
        <strain evidence="9 10">SS33</strain>
    </source>
</reference>
<dbReference type="Proteomes" id="UP000295701">
    <property type="component" value="Unassembled WGS sequence"/>
</dbReference>
<evidence type="ECO:0000256" key="6">
    <source>
        <dbReference type="ARBA" id="ARBA00023125"/>
    </source>
</evidence>
<dbReference type="GO" id="GO:0106300">
    <property type="term" value="P:protein-DNA covalent cross-linking repair"/>
    <property type="evidence" value="ECO:0007669"/>
    <property type="project" value="InterPro"/>
</dbReference>
<keyword evidence="4 8" id="KW-0378">Hydrolase</keyword>
<dbReference type="InterPro" id="IPR003738">
    <property type="entry name" value="SRAP"/>
</dbReference>
<evidence type="ECO:0000313" key="10">
    <source>
        <dbReference type="Proteomes" id="UP000295701"/>
    </source>
</evidence>
<name>A0A4R5ZVT9_9RHOB</name>
<organism evidence="9 10">
    <name type="scientific">Palleronia sediminis</name>
    <dbReference type="NCBI Taxonomy" id="2547833"/>
    <lineage>
        <taxon>Bacteria</taxon>
        <taxon>Pseudomonadati</taxon>
        <taxon>Pseudomonadota</taxon>
        <taxon>Alphaproteobacteria</taxon>
        <taxon>Rhodobacterales</taxon>
        <taxon>Roseobacteraceae</taxon>
        <taxon>Palleronia</taxon>
    </lineage>
</organism>
<dbReference type="Pfam" id="PF02586">
    <property type="entry name" value="SRAP"/>
    <property type="match status" value="1"/>
</dbReference>
<proteinExistence type="inferred from homology"/>
<dbReference type="PANTHER" id="PTHR13604:SF0">
    <property type="entry name" value="ABASIC SITE PROCESSING PROTEIN HMCES"/>
    <property type="match status" value="1"/>
</dbReference>
<dbReference type="SUPFAM" id="SSF143081">
    <property type="entry name" value="BB1717-like"/>
    <property type="match status" value="1"/>
</dbReference>
<evidence type="ECO:0000256" key="5">
    <source>
        <dbReference type="ARBA" id="ARBA00023124"/>
    </source>
</evidence>
<evidence type="ECO:0000256" key="4">
    <source>
        <dbReference type="ARBA" id="ARBA00022801"/>
    </source>
</evidence>
<evidence type="ECO:0000313" key="9">
    <source>
        <dbReference type="EMBL" id="TDL74232.1"/>
    </source>
</evidence>
<dbReference type="InterPro" id="IPR036590">
    <property type="entry name" value="SRAP-like"/>
</dbReference>
<evidence type="ECO:0000256" key="7">
    <source>
        <dbReference type="ARBA" id="ARBA00023239"/>
    </source>
</evidence>
<comment type="similarity">
    <text evidence="1 8">Belongs to the SOS response-associated peptidase family.</text>
</comment>
<dbReference type="OrthoDB" id="9782620at2"/>
<evidence type="ECO:0000256" key="2">
    <source>
        <dbReference type="ARBA" id="ARBA00022670"/>
    </source>
</evidence>